<evidence type="ECO:0000259" key="2">
    <source>
        <dbReference type="Pfam" id="PF03781"/>
    </source>
</evidence>
<accession>A0A3N6PHY8</accession>
<dbReference type="GO" id="GO:0120147">
    <property type="term" value="F:formylglycine-generating oxidase activity"/>
    <property type="evidence" value="ECO:0007669"/>
    <property type="project" value="TreeGrafter"/>
</dbReference>
<protein>
    <submittedName>
        <fullName evidence="4">5-histidylcysteine sulfoxide synthase</fullName>
    </submittedName>
</protein>
<dbReference type="Gene3D" id="3.90.1580.10">
    <property type="entry name" value="paralog of FGE (formylglycine-generating enzyme)"/>
    <property type="match status" value="1"/>
</dbReference>
<evidence type="ECO:0000313" key="5">
    <source>
        <dbReference type="Proteomes" id="UP000269154"/>
    </source>
</evidence>
<dbReference type="InterPro" id="IPR027625">
    <property type="entry name" value="OvoA_Cterm"/>
</dbReference>
<feature type="region of interest" description="Disordered" evidence="1">
    <location>
        <begin position="1"/>
        <end position="27"/>
    </location>
</feature>
<dbReference type="FunFam" id="3.90.1580.10:FF:000006">
    <property type="entry name" value="Generic methyltransferase, putative"/>
    <property type="match status" value="1"/>
</dbReference>
<dbReference type="PANTHER" id="PTHR23150:SF26">
    <property type="entry name" value="GENERIC METHYLTRANSFERASE"/>
    <property type="match status" value="1"/>
</dbReference>
<dbReference type="Pfam" id="PF08242">
    <property type="entry name" value="Methyltransf_12"/>
    <property type="match status" value="1"/>
</dbReference>
<dbReference type="InterPro" id="IPR005532">
    <property type="entry name" value="SUMF_dom"/>
</dbReference>
<dbReference type="OrthoDB" id="9768004at2"/>
<dbReference type="Pfam" id="PF03781">
    <property type="entry name" value="FGE-sulfatase"/>
    <property type="match status" value="2"/>
</dbReference>
<dbReference type="InterPro" id="IPR013217">
    <property type="entry name" value="Methyltransf_12"/>
</dbReference>
<dbReference type="CDD" id="cd02440">
    <property type="entry name" value="AdoMet_MTases"/>
    <property type="match status" value="1"/>
</dbReference>
<dbReference type="InterPro" id="IPR027577">
    <property type="entry name" value="OvoA_Nterm"/>
</dbReference>
<organism evidence="4 5">
    <name type="scientific">Okeania hirsuta</name>
    <dbReference type="NCBI Taxonomy" id="1458930"/>
    <lineage>
        <taxon>Bacteria</taxon>
        <taxon>Bacillati</taxon>
        <taxon>Cyanobacteriota</taxon>
        <taxon>Cyanophyceae</taxon>
        <taxon>Oscillatoriophycideae</taxon>
        <taxon>Oscillatoriales</taxon>
        <taxon>Microcoleaceae</taxon>
        <taxon>Okeania</taxon>
    </lineage>
</organism>
<evidence type="ECO:0000259" key="3">
    <source>
        <dbReference type="Pfam" id="PF08242"/>
    </source>
</evidence>
<reference evidence="4 5" key="1">
    <citation type="journal article" date="2018" name="ACS Chem. Biol.">
        <title>Ketoreductase domain dysfunction expands chemodiversity: malyngamide biosynthesis in the cyanobacterium Okeania hirsuta.</title>
        <authorList>
            <person name="Moss N.A."/>
            <person name="Leao T."/>
            <person name="Rankin M."/>
            <person name="McCullough T.M."/>
            <person name="Qu P."/>
            <person name="Korobeynikov A."/>
            <person name="Smith J.L."/>
            <person name="Gerwick L."/>
            <person name="Gerwick W.H."/>
        </authorList>
    </citation>
    <scope>NUCLEOTIDE SEQUENCE [LARGE SCALE GENOMIC DNA]</scope>
    <source>
        <strain evidence="4 5">PAB10Feb10-1</strain>
    </source>
</reference>
<dbReference type="SUPFAM" id="SSF56436">
    <property type="entry name" value="C-type lectin-like"/>
    <property type="match status" value="1"/>
</dbReference>
<dbReference type="Proteomes" id="UP000269154">
    <property type="component" value="Unassembled WGS sequence"/>
</dbReference>
<dbReference type="EMBL" id="RCBY01000021">
    <property type="protein sequence ID" value="RQH50910.1"/>
    <property type="molecule type" value="Genomic_DNA"/>
</dbReference>
<feature type="domain" description="Methyltransferase type 12" evidence="3">
    <location>
        <begin position="572"/>
        <end position="693"/>
    </location>
</feature>
<dbReference type="InterPro" id="IPR029063">
    <property type="entry name" value="SAM-dependent_MTases_sf"/>
</dbReference>
<dbReference type="AlphaFoldDB" id="A0A3N6PHY8"/>
<dbReference type="InterPro" id="IPR042095">
    <property type="entry name" value="SUMF_sf"/>
</dbReference>
<dbReference type="Gene3D" id="3.40.50.150">
    <property type="entry name" value="Vaccinia Virus protein VP39"/>
    <property type="match status" value="1"/>
</dbReference>
<sequence length="766" mass="87969">MTLTRNPNLDLTTLFSPEQKGEKDQTDPLIDPCPDWWWTGLRPTEVLKALPIPNLATCTRREVLDYFDNGWLMTEVLLSALQGEQAFLDPPYHQLRHPLIFYLCHPAVLYINKLRLAGLIHESINPYFEQLFETGVDEMSWDDMSKNEMDWPSVREVVEYRRSTYKIIRELIETLPDLEDSHPPIAMDNPAWALFLGFEHERIHIETSSVLLRELPLSVLRRPEAWPNLHPSAFAESHTVENELIAISSKTVTLGKPWREPYFGWDNEYGSRQVRVRSFQASQYLVTNREFYEFVVAGGYQESKYWTEEGWAWRQNRNTKWPTFWVADGPAGLHQYRLRTIFEVVEMPWSWPVGVNWYEAKAYCAWKTEQDNSPAPYRLLTEAEHHCLRRGNPPVNLNLTWGSETPVNALPANEAGFYDVFGNVWHWCEDDFNPLEGFRVHRIYDDFSTPCFDGEHKMILGGSFISTGDEATQWARFHFRRHFFQHAGFRLVRSDDGDASCDAVLISSQSNGVKAYEGEKILAENLMLHYEFADEVMPYNFGPKNAVGFPQRIAQLTLETADRLGIKKDRAIDVGCSVGGSTFELARGCESVLGIDLSVTFIEAAETLRRKGRLAYSRRDEGENTSQAEVCLPEDLDRRIVNFRRADACGLPPELVGFDVVLAANLICRLPSPRGFLGRLCGARGLVRPGGLLVLATPFTWDERFTPRDAWLGGHDGEDSLTVLQGELNQDFELLDTQDMPFLIREHARKFQYVVSLVSLWKRRSD</sequence>
<dbReference type="InterPro" id="IPR051043">
    <property type="entry name" value="Sulfatase_Mod_Factor_Kinase"/>
</dbReference>
<dbReference type="NCBIfam" id="TIGR04345">
    <property type="entry name" value="ovoA_Cterm"/>
    <property type="match status" value="1"/>
</dbReference>
<name>A0A3N6PHY8_9CYAN</name>
<comment type="caution">
    <text evidence="4">The sequence shown here is derived from an EMBL/GenBank/DDBJ whole genome shotgun (WGS) entry which is preliminary data.</text>
</comment>
<proteinExistence type="predicted"/>
<feature type="domain" description="Sulfatase-modifying factor enzyme-like" evidence="2">
    <location>
        <begin position="249"/>
        <end position="391"/>
    </location>
</feature>
<dbReference type="NCBIfam" id="TIGR04344">
    <property type="entry name" value="ovoA_Nterm"/>
    <property type="match status" value="1"/>
</dbReference>
<feature type="domain" description="Sulfatase-modifying factor enzyme-like" evidence="2">
    <location>
        <begin position="404"/>
        <end position="493"/>
    </location>
</feature>
<evidence type="ECO:0000256" key="1">
    <source>
        <dbReference type="SAM" id="MobiDB-lite"/>
    </source>
</evidence>
<dbReference type="InterPro" id="IPR016187">
    <property type="entry name" value="CTDL_fold"/>
</dbReference>
<dbReference type="PANTHER" id="PTHR23150">
    <property type="entry name" value="SULFATASE MODIFYING FACTOR 1, 2"/>
    <property type="match status" value="1"/>
</dbReference>
<feature type="compositionally biased region" description="Polar residues" evidence="1">
    <location>
        <begin position="1"/>
        <end position="16"/>
    </location>
</feature>
<gene>
    <name evidence="4" type="primary">ovoA</name>
    <name evidence="4" type="ORF">D5R40_05970</name>
</gene>
<evidence type="ECO:0000313" key="4">
    <source>
        <dbReference type="EMBL" id="RQH50910.1"/>
    </source>
</evidence>
<dbReference type="SUPFAM" id="SSF53335">
    <property type="entry name" value="S-adenosyl-L-methionine-dependent methyltransferases"/>
    <property type="match status" value="1"/>
</dbReference>
<keyword evidence="5" id="KW-1185">Reference proteome</keyword>
<dbReference type="RefSeq" id="WP_124154354.1">
    <property type="nucleotide sequence ID" value="NZ_CAWOLW010000124.1"/>
</dbReference>